<protein>
    <recommendedName>
        <fullName evidence="15">ATP-dependent helicase Rep</fullName>
    </recommendedName>
    <alternativeName>
        <fullName evidence="16">RepP</fullName>
    </alternativeName>
</protein>
<dbReference type="Pfam" id="PF00910">
    <property type="entry name" value="RNA_helicase"/>
    <property type="match status" value="1"/>
</dbReference>
<keyword evidence="5" id="KW-0548">Nucleotidyltransferase</keyword>
<evidence type="ECO:0000256" key="3">
    <source>
        <dbReference type="ARBA" id="ARBA00008545"/>
    </source>
</evidence>
<evidence type="ECO:0000256" key="9">
    <source>
        <dbReference type="ARBA" id="ARBA00022741"/>
    </source>
</evidence>
<evidence type="ECO:0000256" key="16">
    <source>
        <dbReference type="ARBA" id="ARBA00032243"/>
    </source>
</evidence>
<dbReference type="EMBL" id="KX388494">
    <property type="protein sequence ID" value="AQU11705.1"/>
    <property type="molecule type" value="Genomic_DNA"/>
</dbReference>
<dbReference type="PROSITE" id="PS52020">
    <property type="entry name" value="CRESS_DNA_REP"/>
    <property type="match status" value="1"/>
</dbReference>
<evidence type="ECO:0000256" key="13">
    <source>
        <dbReference type="ARBA" id="ARBA00023125"/>
    </source>
</evidence>
<dbReference type="InterPro" id="IPR027417">
    <property type="entry name" value="P-loop_NTPase"/>
</dbReference>
<dbReference type="GO" id="GO:0004519">
    <property type="term" value="F:endonuclease activity"/>
    <property type="evidence" value="ECO:0007669"/>
    <property type="project" value="UniProtKB-KW"/>
</dbReference>
<keyword evidence="11" id="KW-0378">Hydrolase</keyword>
<evidence type="ECO:0000256" key="15">
    <source>
        <dbReference type="ARBA" id="ARBA00030754"/>
    </source>
</evidence>
<evidence type="ECO:0000256" key="8">
    <source>
        <dbReference type="ARBA" id="ARBA00022723"/>
    </source>
</evidence>
<name>A0A1S6LVD5_9VIRU</name>
<evidence type="ECO:0000256" key="2">
    <source>
        <dbReference type="ARBA" id="ARBA00004147"/>
    </source>
</evidence>
<sequence>MDYTTKMDLSKKYRNWAFTLNNYTQDAVTYLAVQLDCKYIIFGYEEAPETGTPHLQGYVIFESQHYFEGVRDMMIRGTHIEPAYCPSETNILYCKKMGHFFERGNPGQGQGYRTDLIIIRDKILSGKFTTFQLMIDHFPQYAKYGKFFEKFSLLAQNALSAKRGFEPKDVICLYGESGLGKTKVAYENFRPYYRKSPDTWWWDGYDNESTILIDDFRGKLSVEFLLNLFDGYPQLTGQNKGGTINLDGIKRIIVTSNVPPDEWYSISAGSQKEDVKGLIRRITFMCDMSKNGAAEKVRDWGLTHNLDGTVG</sequence>
<keyword evidence="7" id="KW-0540">Nuclease</keyword>
<evidence type="ECO:0000256" key="1">
    <source>
        <dbReference type="ARBA" id="ARBA00001936"/>
    </source>
</evidence>
<keyword evidence="4" id="KW-0808">Transferase</keyword>
<dbReference type="GO" id="GO:0016787">
    <property type="term" value="F:hydrolase activity"/>
    <property type="evidence" value="ECO:0007669"/>
    <property type="project" value="UniProtKB-KW"/>
</dbReference>
<evidence type="ECO:0000313" key="19">
    <source>
        <dbReference type="EMBL" id="AQU11705.1"/>
    </source>
</evidence>
<dbReference type="GO" id="GO:0042025">
    <property type="term" value="C:host cell nucleus"/>
    <property type="evidence" value="ECO:0007669"/>
    <property type="project" value="UniProtKB-SubCell"/>
</dbReference>
<evidence type="ECO:0000256" key="17">
    <source>
        <dbReference type="ARBA" id="ARBA00049360"/>
    </source>
</evidence>
<keyword evidence="14" id="KW-0511">Multifunctional enzyme</keyword>
<comment type="cofactor">
    <cofactor evidence="1">
        <name>Mn(2+)</name>
        <dbReference type="ChEBI" id="CHEBI:29035"/>
    </cofactor>
</comment>
<comment type="catalytic activity">
    <reaction evidence="17">
        <text>ATP + H2O = ADP + phosphate + H(+)</text>
        <dbReference type="Rhea" id="RHEA:13065"/>
        <dbReference type="ChEBI" id="CHEBI:15377"/>
        <dbReference type="ChEBI" id="CHEBI:15378"/>
        <dbReference type="ChEBI" id="CHEBI:30616"/>
        <dbReference type="ChEBI" id="CHEBI:43474"/>
        <dbReference type="ChEBI" id="CHEBI:456216"/>
    </reaction>
</comment>
<evidence type="ECO:0000256" key="7">
    <source>
        <dbReference type="ARBA" id="ARBA00022722"/>
    </source>
</evidence>
<feature type="domain" description="CRESS-DNA virus Rep endonuclease" evidence="18">
    <location>
        <begin position="10"/>
        <end position="106"/>
    </location>
</feature>
<evidence type="ECO:0000259" key="18">
    <source>
        <dbReference type="PROSITE" id="PS52020"/>
    </source>
</evidence>
<dbReference type="GO" id="GO:0006260">
    <property type="term" value="P:DNA replication"/>
    <property type="evidence" value="ECO:0007669"/>
    <property type="project" value="UniProtKB-KW"/>
</dbReference>
<reference evidence="19" key="1">
    <citation type="journal article" date="2016" name="Virus Evol.">
        <title>Diversity and comparative genomics of chimeric viruses in Sphagnum-dominated peatlands.</title>
        <authorList>
            <person name="Quaiser A."/>
            <person name="Krupovic M."/>
            <person name="Dufresne A."/>
            <person name="Francez A.J."/>
            <person name="Roux S."/>
        </authorList>
    </citation>
    <scope>NUCLEOTIDE SEQUENCE</scope>
    <source>
        <strain evidence="19">CRUV-15-B</strain>
    </source>
</reference>
<evidence type="ECO:0000256" key="12">
    <source>
        <dbReference type="ARBA" id="ARBA00023124"/>
    </source>
</evidence>
<evidence type="ECO:0000256" key="6">
    <source>
        <dbReference type="ARBA" id="ARBA00022705"/>
    </source>
</evidence>
<keyword evidence="13" id="KW-0238">DNA-binding</keyword>
<keyword evidence="9" id="KW-0547">Nucleotide-binding</keyword>
<comment type="subcellular location">
    <subcellularLocation>
        <location evidence="2">Host nucleus</location>
    </subcellularLocation>
</comment>
<dbReference type="InterPro" id="IPR049912">
    <property type="entry name" value="CRESS_DNA_REP"/>
</dbReference>
<dbReference type="GO" id="GO:0046872">
    <property type="term" value="F:metal ion binding"/>
    <property type="evidence" value="ECO:0007669"/>
    <property type="project" value="UniProtKB-KW"/>
</dbReference>
<keyword evidence="10" id="KW-0255">Endonuclease</keyword>
<dbReference type="Gene3D" id="3.40.1310.20">
    <property type="match status" value="1"/>
</dbReference>
<dbReference type="Pfam" id="PF02407">
    <property type="entry name" value="Viral_Rep"/>
    <property type="match status" value="1"/>
</dbReference>
<keyword evidence="6" id="KW-0235">DNA replication</keyword>
<dbReference type="GO" id="GO:0003724">
    <property type="term" value="F:RNA helicase activity"/>
    <property type="evidence" value="ECO:0007669"/>
    <property type="project" value="InterPro"/>
</dbReference>
<comment type="similarity">
    <text evidence="3">Belongs to the nanoviruses/circoviruses replication-associated protein family.</text>
</comment>
<evidence type="ECO:0000256" key="4">
    <source>
        <dbReference type="ARBA" id="ARBA00022679"/>
    </source>
</evidence>
<keyword evidence="12" id="KW-0190">Covalent protein-DNA linkage</keyword>
<evidence type="ECO:0000256" key="10">
    <source>
        <dbReference type="ARBA" id="ARBA00022759"/>
    </source>
</evidence>
<dbReference type="GO" id="GO:0016779">
    <property type="term" value="F:nucleotidyltransferase activity"/>
    <property type="evidence" value="ECO:0007669"/>
    <property type="project" value="UniProtKB-KW"/>
</dbReference>
<proteinExistence type="inferred from homology"/>
<accession>A0A1S6LVD5</accession>
<evidence type="ECO:0000256" key="14">
    <source>
        <dbReference type="ARBA" id="ARBA00023268"/>
    </source>
</evidence>
<dbReference type="GO" id="GO:0000166">
    <property type="term" value="F:nucleotide binding"/>
    <property type="evidence" value="ECO:0007669"/>
    <property type="project" value="UniProtKB-KW"/>
</dbReference>
<dbReference type="InterPro" id="IPR000605">
    <property type="entry name" value="Helicase_SF3_ssDNA/RNA_vir"/>
</dbReference>
<evidence type="ECO:0000256" key="5">
    <source>
        <dbReference type="ARBA" id="ARBA00022695"/>
    </source>
</evidence>
<dbReference type="SUPFAM" id="SSF52540">
    <property type="entry name" value="P-loop containing nucleoside triphosphate hydrolases"/>
    <property type="match status" value="1"/>
</dbReference>
<evidence type="ECO:0000256" key="11">
    <source>
        <dbReference type="ARBA" id="ARBA00022801"/>
    </source>
</evidence>
<keyword evidence="8" id="KW-0479">Metal-binding</keyword>
<organism evidence="19">
    <name type="scientific">Cruciviridae sp</name>
    <dbReference type="NCBI Taxonomy" id="1955495"/>
    <lineage>
        <taxon>Viruses</taxon>
        <taxon>Cruciviruses</taxon>
    </lineage>
</organism>
<dbReference type="GO" id="GO:0003723">
    <property type="term" value="F:RNA binding"/>
    <property type="evidence" value="ECO:0007669"/>
    <property type="project" value="InterPro"/>
</dbReference>
<dbReference type="GO" id="GO:0003677">
    <property type="term" value="F:DNA binding"/>
    <property type="evidence" value="ECO:0007669"/>
    <property type="project" value="UniProtKB-KW"/>
</dbReference>